<dbReference type="EMBL" id="JAGPXD010000006">
    <property type="protein sequence ID" value="KAH7349308.1"/>
    <property type="molecule type" value="Genomic_DNA"/>
</dbReference>
<dbReference type="PANTHER" id="PTHR32026">
    <property type="entry name" value="METHYLTRANSFERASE-LIKE PROTEIN 24"/>
    <property type="match status" value="1"/>
</dbReference>
<dbReference type="Pfam" id="PF13383">
    <property type="entry name" value="Methyltransf_22"/>
    <property type="match status" value="1"/>
</dbReference>
<proteinExistence type="predicted"/>
<feature type="domain" description="Methyltransferase" evidence="1">
    <location>
        <begin position="112"/>
        <end position="284"/>
    </location>
</feature>
<dbReference type="PANTHER" id="PTHR32026:SF10">
    <property type="entry name" value="METHYLTRANSFERASE-LIKE PROTEIN 24-RELATED"/>
    <property type="match status" value="1"/>
</dbReference>
<reference evidence="2" key="1">
    <citation type="journal article" date="2021" name="Nat. Commun.">
        <title>Genetic determinants of endophytism in the Arabidopsis root mycobiome.</title>
        <authorList>
            <person name="Mesny F."/>
            <person name="Miyauchi S."/>
            <person name="Thiergart T."/>
            <person name="Pickel B."/>
            <person name="Atanasova L."/>
            <person name="Karlsson M."/>
            <person name="Huettel B."/>
            <person name="Barry K.W."/>
            <person name="Haridas S."/>
            <person name="Chen C."/>
            <person name="Bauer D."/>
            <person name="Andreopoulos W."/>
            <person name="Pangilinan J."/>
            <person name="LaButti K."/>
            <person name="Riley R."/>
            <person name="Lipzen A."/>
            <person name="Clum A."/>
            <person name="Drula E."/>
            <person name="Henrissat B."/>
            <person name="Kohler A."/>
            <person name="Grigoriev I.V."/>
            <person name="Martin F.M."/>
            <person name="Hacquard S."/>
        </authorList>
    </citation>
    <scope>NUCLEOTIDE SEQUENCE</scope>
    <source>
        <strain evidence="2">MPI-CAGE-AT-0016</strain>
    </source>
</reference>
<keyword evidence="3" id="KW-1185">Reference proteome</keyword>
<sequence length="330" mass="38104">MEVAGRFNRRVIQALWVAAVLIFVGAAFHMSAPAKAWTETKVSSIVSSFQGRPEAMRKFMERSEAIWEKTVRNRHEMIAADYENIADMPIFPAVDGNQYHLHPYSIWDFMPASYSCPWHMERVGRMGDGGKWVCGMQRYEEFPVERECVVYSFGVRDESSFEQEMLSRTNCVVWAFDFSVVDFGEQVDARYRDRAHFQQVGIAGKTDKTKQPPFYSIADLMELNGHIYIDILKMDIETAEFEAMDGMVEAFEAGELPIGQLLIELHIYSDKTSRFVLDWWERLEARGLRATWTEPNLLVVTMNIEGKNPVMAEYAMVNVRDENNVLFKNL</sequence>
<gene>
    <name evidence="2" type="ORF">B0T11DRAFT_288948</name>
</gene>
<evidence type="ECO:0000313" key="2">
    <source>
        <dbReference type="EMBL" id="KAH7349308.1"/>
    </source>
</evidence>
<dbReference type="InterPro" id="IPR025714">
    <property type="entry name" value="Methyltranfer_dom"/>
</dbReference>
<evidence type="ECO:0000259" key="1">
    <source>
        <dbReference type="Pfam" id="PF13383"/>
    </source>
</evidence>
<organism evidence="2 3">
    <name type="scientific">Plectosphaerella cucumerina</name>
    <dbReference type="NCBI Taxonomy" id="40658"/>
    <lineage>
        <taxon>Eukaryota</taxon>
        <taxon>Fungi</taxon>
        <taxon>Dikarya</taxon>
        <taxon>Ascomycota</taxon>
        <taxon>Pezizomycotina</taxon>
        <taxon>Sordariomycetes</taxon>
        <taxon>Hypocreomycetidae</taxon>
        <taxon>Glomerellales</taxon>
        <taxon>Plectosphaerellaceae</taxon>
        <taxon>Plectosphaerella</taxon>
    </lineage>
</organism>
<dbReference type="Proteomes" id="UP000813385">
    <property type="component" value="Unassembled WGS sequence"/>
</dbReference>
<keyword evidence="2" id="KW-0489">Methyltransferase</keyword>
<name>A0A8K0WYD5_9PEZI</name>
<protein>
    <submittedName>
        <fullName evidence="2">Methyltransferase domain-containing protein</fullName>
    </submittedName>
</protein>
<evidence type="ECO:0000313" key="3">
    <source>
        <dbReference type="Proteomes" id="UP000813385"/>
    </source>
</evidence>
<dbReference type="OrthoDB" id="10006218at2759"/>
<accession>A0A8K0WYD5</accession>
<comment type="caution">
    <text evidence="2">The sequence shown here is derived from an EMBL/GenBank/DDBJ whole genome shotgun (WGS) entry which is preliminary data.</text>
</comment>
<dbReference type="AlphaFoldDB" id="A0A8K0WYD5"/>
<dbReference type="GO" id="GO:0008168">
    <property type="term" value="F:methyltransferase activity"/>
    <property type="evidence" value="ECO:0007669"/>
    <property type="project" value="UniProtKB-KW"/>
</dbReference>
<dbReference type="GO" id="GO:0032259">
    <property type="term" value="P:methylation"/>
    <property type="evidence" value="ECO:0007669"/>
    <property type="project" value="UniProtKB-KW"/>
</dbReference>
<dbReference type="InterPro" id="IPR026913">
    <property type="entry name" value="METTL24"/>
</dbReference>
<keyword evidence="2" id="KW-0808">Transferase</keyword>